<organism evidence="1 2">
    <name type="scientific">Elysia crispata</name>
    <name type="common">lettuce slug</name>
    <dbReference type="NCBI Taxonomy" id="231223"/>
    <lineage>
        <taxon>Eukaryota</taxon>
        <taxon>Metazoa</taxon>
        <taxon>Spiralia</taxon>
        <taxon>Lophotrochozoa</taxon>
        <taxon>Mollusca</taxon>
        <taxon>Gastropoda</taxon>
        <taxon>Heterobranchia</taxon>
        <taxon>Euthyneura</taxon>
        <taxon>Panpulmonata</taxon>
        <taxon>Sacoglossa</taxon>
        <taxon>Placobranchoidea</taxon>
        <taxon>Plakobranchidae</taxon>
        <taxon>Elysia</taxon>
    </lineage>
</organism>
<evidence type="ECO:0000313" key="2">
    <source>
        <dbReference type="Proteomes" id="UP001283361"/>
    </source>
</evidence>
<name>A0AAE0ZFH4_9GAST</name>
<dbReference type="AlphaFoldDB" id="A0AAE0ZFH4"/>
<dbReference type="PANTHER" id="PTHR47510">
    <property type="entry name" value="REVERSE TRANSCRIPTASE DOMAIN-CONTAINING PROTEIN"/>
    <property type="match status" value="1"/>
</dbReference>
<dbReference type="EMBL" id="JAWDGP010004149">
    <property type="protein sequence ID" value="KAK3767412.1"/>
    <property type="molecule type" value="Genomic_DNA"/>
</dbReference>
<gene>
    <name evidence="1" type="ORF">RRG08_032089</name>
</gene>
<proteinExistence type="predicted"/>
<keyword evidence="2" id="KW-1185">Reference proteome</keyword>
<comment type="caution">
    <text evidence="1">The sequence shown here is derived from an EMBL/GenBank/DDBJ whole genome shotgun (WGS) entry which is preliminary data.</text>
</comment>
<evidence type="ECO:0000313" key="1">
    <source>
        <dbReference type="EMBL" id="KAK3767412.1"/>
    </source>
</evidence>
<accession>A0AAE0ZFH4</accession>
<reference evidence="1" key="1">
    <citation type="journal article" date="2023" name="G3 (Bethesda)">
        <title>A reference genome for the long-term kleptoplast-retaining sea slug Elysia crispata morphotype clarki.</title>
        <authorList>
            <person name="Eastman K.E."/>
            <person name="Pendleton A.L."/>
            <person name="Shaikh M.A."/>
            <person name="Suttiyut T."/>
            <person name="Ogas R."/>
            <person name="Tomko P."/>
            <person name="Gavelis G."/>
            <person name="Widhalm J.R."/>
            <person name="Wisecaver J.H."/>
        </authorList>
    </citation>
    <scope>NUCLEOTIDE SEQUENCE</scope>
    <source>
        <strain evidence="1">ECLA1</strain>
    </source>
</reference>
<dbReference type="Proteomes" id="UP001283361">
    <property type="component" value="Unassembled WGS sequence"/>
</dbReference>
<protein>
    <submittedName>
        <fullName evidence="1">Uncharacterized protein</fullName>
    </submittedName>
</protein>
<sequence>MSFIYKLRPKLEDFNVVQPMRGGFNHSTLETSLPTLHQYVTCPSRNNKAFDVCYGNVKDDYKRSALPSLGDSDHSMVHLIPKYKSVLKSCKPVKKIVTSETHQNIEDLCGCFECTDWGVFLESCDDLTQLNDHVTGDIKFCEGLVF</sequence>
<dbReference type="PANTHER" id="PTHR47510:SF3">
    <property type="entry name" value="ENDO_EXONUCLEASE_PHOSPHATASE DOMAIN-CONTAINING PROTEIN"/>
    <property type="match status" value="1"/>
</dbReference>